<evidence type="ECO:0000313" key="1">
    <source>
        <dbReference type="EMBL" id="KAI4461569.1"/>
    </source>
</evidence>
<accession>A0ACB9T4A5</accession>
<proteinExistence type="predicted"/>
<dbReference type="EMBL" id="CM043019">
    <property type="protein sequence ID" value="KAI4461569.1"/>
    <property type="molecule type" value="Genomic_DNA"/>
</dbReference>
<protein>
    <submittedName>
        <fullName evidence="1">Pyridoxine-5-phosphate oxidase</fullName>
    </submittedName>
</protein>
<dbReference type="Proteomes" id="UP001056778">
    <property type="component" value="Chromosome 5"/>
</dbReference>
<gene>
    <name evidence="1" type="ORF">MML48_5g00016387</name>
</gene>
<keyword evidence="2" id="KW-1185">Reference proteome</keyword>
<evidence type="ECO:0000313" key="2">
    <source>
        <dbReference type="Proteomes" id="UP001056778"/>
    </source>
</evidence>
<name>A0ACB9T4A5_HOLOL</name>
<reference evidence="1" key="1">
    <citation type="submission" date="2022-04" db="EMBL/GenBank/DDBJ databases">
        <title>Chromosome-scale genome assembly of Holotrichia oblita Faldermann.</title>
        <authorList>
            <person name="Rongchong L."/>
        </authorList>
    </citation>
    <scope>NUCLEOTIDE SEQUENCE</scope>
    <source>
        <strain evidence="1">81SQS9</strain>
    </source>
</reference>
<comment type="caution">
    <text evidence="1">The sequence shown here is derived from an EMBL/GenBank/DDBJ whole genome shotgun (WGS) entry which is preliminary data.</text>
</comment>
<organism evidence="1 2">
    <name type="scientific">Holotrichia oblita</name>
    <name type="common">Chafer beetle</name>
    <dbReference type="NCBI Taxonomy" id="644536"/>
    <lineage>
        <taxon>Eukaryota</taxon>
        <taxon>Metazoa</taxon>
        <taxon>Ecdysozoa</taxon>
        <taxon>Arthropoda</taxon>
        <taxon>Hexapoda</taxon>
        <taxon>Insecta</taxon>
        <taxon>Pterygota</taxon>
        <taxon>Neoptera</taxon>
        <taxon>Endopterygota</taxon>
        <taxon>Coleoptera</taxon>
        <taxon>Polyphaga</taxon>
        <taxon>Scarabaeiformia</taxon>
        <taxon>Scarabaeidae</taxon>
        <taxon>Melolonthinae</taxon>
        <taxon>Holotrichia</taxon>
    </lineage>
</organism>
<sequence length="109" mass="12533">MSILGIRISYNDRSNLLLEENITVKEPFNLFSKWYQDAVNNPSIIEPNAACLATATKEGIPSARFVLCKGYDSNGFKFFTHYTSRKGQEIEQNHNVALTFYWPPFHRSL</sequence>